<evidence type="ECO:0000256" key="3">
    <source>
        <dbReference type="ARBA" id="ARBA00022692"/>
    </source>
</evidence>
<organism evidence="7 8">
    <name type="scientific">Silvimonas terrae</name>
    <dbReference type="NCBI Taxonomy" id="300266"/>
    <lineage>
        <taxon>Bacteria</taxon>
        <taxon>Pseudomonadati</taxon>
        <taxon>Pseudomonadota</taxon>
        <taxon>Betaproteobacteria</taxon>
        <taxon>Neisseriales</taxon>
        <taxon>Chitinibacteraceae</taxon>
        <taxon>Silvimonas</taxon>
    </lineage>
</organism>
<dbReference type="PANTHER" id="PTHR31632:SF2">
    <property type="entry name" value="PLASMA MEMBRANE IRON PERMEASE"/>
    <property type="match status" value="1"/>
</dbReference>
<feature type="transmembrane region" description="Helical" evidence="6">
    <location>
        <begin position="6"/>
        <end position="26"/>
    </location>
</feature>
<protein>
    <submittedName>
        <fullName evidence="7">High-affinity iron transporter</fullName>
    </submittedName>
</protein>
<feature type="transmembrane region" description="Helical" evidence="6">
    <location>
        <begin position="178"/>
        <end position="196"/>
    </location>
</feature>
<dbReference type="PANTHER" id="PTHR31632">
    <property type="entry name" value="IRON TRANSPORTER FTH1"/>
    <property type="match status" value="1"/>
</dbReference>
<dbReference type="InterPro" id="IPR004923">
    <property type="entry name" value="FTR1/Fip1/EfeU"/>
</dbReference>
<comment type="subcellular location">
    <subcellularLocation>
        <location evidence="1">Membrane</location>
        <topology evidence="1">Multi-pass membrane protein</topology>
    </subcellularLocation>
</comment>
<feature type="transmembrane region" description="Helical" evidence="6">
    <location>
        <begin position="243"/>
        <end position="261"/>
    </location>
</feature>
<feature type="transmembrane region" description="Helical" evidence="6">
    <location>
        <begin position="146"/>
        <end position="166"/>
    </location>
</feature>
<feature type="transmembrane region" description="Helical" evidence="6">
    <location>
        <begin position="108"/>
        <end position="126"/>
    </location>
</feature>
<reference evidence="7 8" key="1">
    <citation type="submission" date="2020-08" db="EMBL/GenBank/DDBJ databases">
        <title>Genomic Encyclopedia of Type Strains, Phase IV (KMG-IV): sequencing the most valuable type-strain genomes for metagenomic binning, comparative biology and taxonomic classification.</title>
        <authorList>
            <person name="Goeker M."/>
        </authorList>
    </citation>
    <scope>NUCLEOTIDE SEQUENCE [LARGE SCALE GENOMIC DNA]</scope>
    <source>
        <strain evidence="7 8">DSM 18233</strain>
    </source>
</reference>
<dbReference type="AlphaFoldDB" id="A0A840RDQ9"/>
<comment type="caution">
    <text evidence="7">The sequence shown here is derived from an EMBL/GenBank/DDBJ whole genome shotgun (WGS) entry which is preliminary data.</text>
</comment>
<evidence type="ECO:0000256" key="6">
    <source>
        <dbReference type="SAM" id="Phobius"/>
    </source>
</evidence>
<dbReference type="GO" id="GO:0033573">
    <property type="term" value="C:high-affinity iron permease complex"/>
    <property type="evidence" value="ECO:0007669"/>
    <property type="project" value="InterPro"/>
</dbReference>
<keyword evidence="3 6" id="KW-0812">Transmembrane</keyword>
<evidence type="ECO:0000256" key="2">
    <source>
        <dbReference type="ARBA" id="ARBA00008333"/>
    </source>
</evidence>
<keyword evidence="5 6" id="KW-0472">Membrane</keyword>
<evidence type="ECO:0000313" key="8">
    <source>
        <dbReference type="Proteomes" id="UP000543030"/>
    </source>
</evidence>
<proteinExistence type="inferred from homology"/>
<dbReference type="EMBL" id="JACHHN010000004">
    <property type="protein sequence ID" value="MBB5191465.1"/>
    <property type="molecule type" value="Genomic_DNA"/>
</dbReference>
<feature type="transmembrane region" description="Helical" evidence="6">
    <location>
        <begin position="38"/>
        <end position="58"/>
    </location>
</feature>
<sequence length="286" mass="30865">MANILFVVWRESVEALLVIGILFAWLRNAGLNQGMKYLWGGVVAGLALAGALAGAMMALESVLPDGSIEYFQLAMVLIASGLIVQMVFWMRIHGRTLKKELEGEMSQAAAKANWWGLMVVVMLAVAREGSEAVVFLYGLGLGSGSVGQTILAIVLGLALAFLTFWLLQQGGKIFSWRLFFKITEIMLLFLAASMLINGVERMIGLDWIPGLVDPLWNTSMVLDDTSRFGGVVGALTGYRAQPALTMVLVYAAYWIAVVVALKRVSAKQNKPKPAPVAAQAASQSGR</sequence>
<dbReference type="Proteomes" id="UP000543030">
    <property type="component" value="Unassembled WGS sequence"/>
</dbReference>
<dbReference type="RefSeq" id="WP_184100504.1">
    <property type="nucleotide sequence ID" value="NZ_JACHHN010000004.1"/>
</dbReference>
<keyword evidence="8" id="KW-1185">Reference proteome</keyword>
<evidence type="ECO:0000256" key="5">
    <source>
        <dbReference type="ARBA" id="ARBA00023136"/>
    </source>
</evidence>
<dbReference type="Pfam" id="PF03239">
    <property type="entry name" value="FTR1"/>
    <property type="match status" value="1"/>
</dbReference>
<evidence type="ECO:0000313" key="7">
    <source>
        <dbReference type="EMBL" id="MBB5191465.1"/>
    </source>
</evidence>
<name>A0A840RDQ9_9NEIS</name>
<keyword evidence="4 6" id="KW-1133">Transmembrane helix</keyword>
<feature type="transmembrane region" description="Helical" evidence="6">
    <location>
        <begin position="70"/>
        <end position="88"/>
    </location>
</feature>
<evidence type="ECO:0000256" key="1">
    <source>
        <dbReference type="ARBA" id="ARBA00004141"/>
    </source>
</evidence>
<evidence type="ECO:0000256" key="4">
    <source>
        <dbReference type="ARBA" id="ARBA00022989"/>
    </source>
</evidence>
<gene>
    <name evidence="7" type="ORF">HNQ50_002195</name>
</gene>
<dbReference type="GO" id="GO:0015093">
    <property type="term" value="F:ferrous iron transmembrane transporter activity"/>
    <property type="evidence" value="ECO:0007669"/>
    <property type="project" value="TreeGrafter"/>
</dbReference>
<accession>A0A840RDQ9</accession>
<comment type="similarity">
    <text evidence="2">Belongs to the oxidase-dependent Fe transporter (OFeT) (TC 9.A.10.1) family.</text>
</comment>